<geneLocation type="plasmid" evidence="1">
    <name>fosmid 1C_1</name>
</geneLocation>
<sequence>MSFFTKEVTRRKFTFRFKIFLLLFILILLWIFRIEILESVGYFLVAQAYPTKTADIILLEEEFDNKQAIEMCNNLYRETGAKEVWIVRLPDSTSFITEKQLEKSFRENLDTLSYKFKFNFFSYSTEHPYTYNKSMAVLDSIKKNGYRKVILLTEGFHSKRSYKVYKKIFAPEGIDLYCETYFTIVNPTNWWQDSNGFRRVTSEYLKYIYYVVRRYI</sequence>
<dbReference type="EMBL" id="HG796237">
    <property type="protein sequence ID" value="CDL65373.1"/>
    <property type="molecule type" value="Genomic_DNA"/>
</dbReference>
<accession>A0A0A8KXJ8</accession>
<protein>
    <recommendedName>
        <fullName evidence="2">DUF218 domain-containing protein</fullName>
    </recommendedName>
</protein>
<keyword evidence="1" id="KW-0614">Plasmid</keyword>
<proteinExistence type="predicted"/>
<gene>
    <name evidence="1" type="ORF">WWTP_pFosmid_1C_0011</name>
</gene>
<reference evidence="1" key="1">
    <citation type="journal article" date="2015" name="Res. Microbiol.">
        <title>New FeFe-hydrogenase genes identified in a metagenomic fosmid library from a municipal wastewater treatment plant as revealed by high-throughput sequencing.</title>
        <authorList>
            <person name="Tomazetto G."/>
            <person name="Wibberg D."/>
            <person name="Schluter A."/>
            <person name="Oliveira V.M."/>
        </authorList>
    </citation>
    <scope>NUCLEOTIDE SEQUENCE</scope>
    <source>
        <plasmid evidence="1">fosmid 1C_1</plasmid>
    </source>
</reference>
<dbReference type="AlphaFoldDB" id="A0A0A8KXJ8"/>
<name>A0A0A8KXJ8_9ZZZZ</name>
<evidence type="ECO:0000313" key="1">
    <source>
        <dbReference type="EMBL" id="CDL65373.1"/>
    </source>
</evidence>
<organism evidence="1">
    <name type="scientific">wastewater metagenome</name>
    <dbReference type="NCBI Taxonomy" id="527639"/>
    <lineage>
        <taxon>unclassified sequences</taxon>
        <taxon>metagenomes</taxon>
        <taxon>ecological metagenomes</taxon>
    </lineage>
</organism>
<evidence type="ECO:0008006" key="2">
    <source>
        <dbReference type="Google" id="ProtNLM"/>
    </source>
</evidence>